<protein>
    <submittedName>
        <fullName evidence="1">Uncharacterized protein</fullName>
    </submittedName>
</protein>
<dbReference type="AlphaFoldDB" id="A0A5B7E092"/>
<keyword evidence="2" id="KW-1185">Reference proteome</keyword>
<proteinExistence type="predicted"/>
<dbReference type="EMBL" id="VSRR010001703">
    <property type="protein sequence ID" value="MPC27178.1"/>
    <property type="molecule type" value="Genomic_DNA"/>
</dbReference>
<gene>
    <name evidence="1" type="ORF">E2C01_020344</name>
</gene>
<comment type="caution">
    <text evidence="1">The sequence shown here is derived from an EMBL/GenBank/DDBJ whole genome shotgun (WGS) entry which is preliminary data.</text>
</comment>
<sequence length="61" mass="7030">MTHQHLHTTHRTLHQLLSPVPPSHNLTLWDRASSHLTHTSHTLHRKAKPHLHLTLGLLTAY</sequence>
<evidence type="ECO:0000313" key="2">
    <source>
        <dbReference type="Proteomes" id="UP000324222"/>
    </source>
</evidence>
<dbReference type="Proteomes" id="UP000324222">
    <property type="component" value="Unassembled WGS sequence"/>
</dbReference>
<accession>A0A5B7E092</accession>
<evidence type="ECO:0000313" key="1">
    <source>
        <dbReference type="EMBL" id="MPC27178.1"/>
    </source>
</evidence>
<reference evidence="1 2" key="1">
    <citation type="submission" date="2019-05" db="EMBL/GenBank/DDBJ databases">
        <title>Another draft genome of Portunus trituberculatus and its Hox gene families provides insights of decapod evolution.</title>
        <authorList>
            <person name="Jeong J.-H."/>
            <person name="Song I."/>
            <person name="Kim S."/>
            <person name="Choi T."/>
            <person name="Kim D."/>
            <person name="Ryu S."/>
            <person name="Kim W."/>
        </authorList>
    </citation>
    <scope>NUCLEOTIDE SEQUENCE [LARGE SCALE GENOMIC DNA]</scope>
    <source>
        <tissue evidence="1">Muscle</tissue>
    </source>
</reference>
<name>A0A5B7E092_PORTR</name>
<organism evidence="1 2">
    <name type="scientific">Portunus trituberculatus</name>
    <name type="common">Swimming crab</name>
    <name type="synonym">Neptunus trituberculatus</name>
    <dbReference type="NCBI Taxonomy" id="210409"/>
    <lineage>
        <taxon>Eukaryota</taxon>
        <taxon>Metazoa</taxon>
        <taxon>Ecdysozoa</taxon>
        <taxon>Arthropoda</taxon>
        <taxon>Crustacea</taxon>
        <taxon>Multicrustacea</taxon>
        <taxon>Malacostraca</taxon>
        <taxon>Eumalacostraca</taxon>
        <taxon>Eucarida</taxon>
        <taxon>Decapoda</taxon>
        <taxon>Pleocyemata</taxon>
        <taxon>Brachyura</taxon>
        <taxon>Eubrachyura</taxon>
        <taxon>Portunoidea</taxon>
        <taxon>Portunidae</taxon>
        <taxon>Portuninae</taxon>
        <taxon>Portunus</taxon>
    </lineage>
</organism>